<dbReference type="PRINTS" id="PR00455">
    <property type="entry name" value="HTHTETR"/>
</dbReference>
<dbReference type="InterPro" id="IPR039538">
    <property type="entry name" value="BetI_C"/>
</dbReference>
<organism evidence="7 8">
    <name type="scientific">Sphingomonas kyeonggiensis</name>
    <dbReference type="NCBI Taxonomy" id="1268553"/>
    <lineage>
        <taxon>Bacteria</taxon>
        <taxon>Pseudomonadati</taxon>
        <taxon>Pseudomonadota</taxon>
        <taxon>Alphaproteobacteria</taxon>
        <taxon>Sphingomonadales</taxon>
        <taxon>Sphingomonadaceae</taxon>
        <taxon>Sphingomonas</taxon>
    </lineage>
</organism>
<accession>A0A7W7NT05</accession>
<feature type="DNA-binding region" description="H-T-H motif" evidence="5">
    <location>
        <begin position="33"/>
        <end position="52"/>
    </location>
</feature>
<dbReference type="SUPFAM" id="SSF46689">
    <property type="entry name" value="Homeodomain-like"/>
    <property type="match status" value="1"/>
</dbReference>
<sequence>MRTVDPVKHAFQRQAVLAAARACFMRDGFHRTSTEAIRIEAGTSSGKLFHYFPTKKAIILAVVEDQSRQTASWMESLRRQPQFPAALTAFLDGILHLASDAGERRLILEIAAEGARDADVAAASMAGDRLLEEGLAALLRDATARGQAHPLIPADHAVRFLMVLVDGIFSRVAVDGNFDPMAERAALATVIRAIFGIDATDRDA</sequence>
<keyword evidence="3 5" id="KW-0238">DNA-binding</keyword>
<dbReference type="GO" id="GO:0003700">
    <property type="term" value="F:DNA-binding transcription factor activity"/>
    <property type="evidence" value="ECO:0007669"/>
    <property type="project" value="TreeGrafter"/>
</dbReference>
<dbReference type="SUPFAM" id="SSF48498">
    <property type="entry name" value="Tetracyclin repressor-like, C-terminal domain"/>
    <property type="match status" value="1"/>
</dbReference>
<comment type="caution">
    <text evidence="7">The sequence shown here is derived from an EMBL/GenBank/DDBJ whole genome shotgun (WGS) entry which is preliminary data.</text>
</comment>
<dbReference type="InterPro" id="IPR036271">
    <property type="entry name" value="Tet_transcr_reg_TetR-rel_C_sf"/>
</dbReference>
<keyword evidence="4" id="KW-0804">Transcription</keyword>
<gene>
    <name evidence="7" type="ORF">HNP52_003912</name>
</gene>
<evidence type="ECO:0000256" key="2">
    <source>
        <dbReference type="ARBA" id="ARBA00023015"/>
    </source>
</evidence>
<dbReference type="RefSeq" id="WP_184169475.1">
    <property type="nucleotide sequence ID" value="NZ_JACHLN010000004.1"/>
</dbReference>
<proteinExistence type="predicted"/>
<dbReference type="AlphaFoldDB" id="A0A7W7NT05"/>
<keyword evidence="2" id="KW-0805">Transcription regulation</keyword>
<evidence type="ECO:0000256" key="3">
    <source>
        <dbReference type="ARBA" id="ARBA00023125"/>
    </source>
</evidence>
<dbReference type="PANTHER" id="PTHR30055">
    <property type="entry name" value="HTH-TYPE TRANSCRIPTIONAL REGULATOR RUTR"/>
    <property type="match status" value="1"/>
</dbReference>
<reference evidence="7 8" key="1">
    <citation type="submission" date="2020-08" db="EMBL/GenBank/DDBJ databases">
        <title>Functional genomics of gut bacteria from endangered species of beetles.</title>
        <authorList>
            <person name="Carlos-Shanley C."/>
        </authorList>
    </citation>
    <scope>NUCLEOTIDE SEQUENCE [LARGE SCALE GENOMIC DNA]</scope>
    <source>
        <strain evidence="7 8">S00224</strain>
    </source>
</reference>
<evidence type="ECO:0000256" key="4">
    <source>
        <dbReference type="ARBA" id="ARBA00023163"/>
    </source>
</evidence>
<protein>
    <submittedName>
        <fullName evidence="7">AcrR family transcriptional regulator</fullName>
    </submittedName>
</protein>
<evidence type="ECO:0000259" key="6">
    <source>
        <dbReference type="PROSITE" id="PS50977"/>
    </source>
</evidence>
<dbReference type="InterPro" id="IPR009057">
    <property type="entry name" value="Homeodomain-like_sf"/>
</dbReference>
<dbReference type="PANTHER" id="PTHR30055:SF226">
    <property type="entry name" value="HTH-TYPE TRANSCRIPTIONAL REGULATOR PKSA"/>
    <property type="match status" value="1"/>
</dbReference>
<feature type="domain" description="HTH tetR-type" evidence="6">
    <location>
        <begin position="10"/>
        <end position="70"/>
    </location>
</feature>
<dbReference type="Proteomes" id="UP000575241">
    <property type="component" value="Unassembled WGS sequence"/>
</dbReference>
<dbReference type="Pfam" id="PF00440">
    <property type="entry name" value="TetR_N"/>
    <property type="match status" value="1"/>
</dbReference>
<dbReference type="GO" id="GO:0000976">
    <property type="term" value="F:transcription cis-regulatory region binding"/>
    <property type="evidence" value="ECO:0007669"/>
    <property type="project" value="TreeGrafter"/>
</dbReference>
<dbReference type="InterPro" id="IPR050109">
    <property type="entry name" value="HTH-type_TetR-like_transc_reg"/>
</dbReference>
<dbReference type="InterPro" id="IPR001647">
    <property type="entry name" value="HTH_TetR"/>
</dbReference>
<dbReference type="Gene3D" id="1.10.357.10">
    <property type="entry name" value="Tetracycline Repressor, domain 2"/>
    <property type="match status" value="1"/>
</dbReference>
<evidence type="ECO:0000256" key="5">
    <source>
        <dbReference type="PROSITE-ProRule" id="PRU00335"/>
    </source>
</evidence>
<evidence type="ECO:0000256" key="1">
    <source>
        <dbReference type="ARBA" id="ARBA00022491"/>
    </source>
</evidence>
<evidence type="ECO:0000313" key="8">
    <source>
        <dbReference type="Proteomes" id="UP000575241"/>
    </source>
</evidence>
<keyword evidence="1" id="KW-0678">Repressor</keyword>
<name>A0A7W7NT05_9SPHN</name>
<dbReference type="Pfam" id="PF13977">
    <property type="entry name" value="TetR_C_6"/>
    <property type="match status" value="1"/>
</dbReference>
<dbReference type="EMBL" id="JACHLN010000004">
    <property type="protein sequence ID" value="MBB4840815.1"/>
    <property type="molecule type" value="Genomic_DNA"/>
</dbReference>
<evidence type="ECO:0000313" key="7">
    <source>
        <dbReference type="EMBL" id="MBB4840815.1"/>
    </source>
</evidence>
<keyword evidence="8" id="KW-1185">Reference proteome</keyword>
<dbReference type="PROSITE" id="PS50977">
    <property type="entry name" value="HTH_TETR_2"/>
    <property type="match status" value="1"/>
</dbReference>